<feature type="transmembrane region" description="Helical" evidence="1">
    <location>
        <begin position="153"/>
        <end position="171"/>
    </location>
</feature>
<name>A0A7M7H3T6_NASVI</name>
<dbReference type="Proteomes" id="UP000002358">
    <property type="component" value="Unassembled WGS sequence"/>
</dbReference>
<keyword evidence="1" id="KW-0472">Membrane</keyword>
<evidence type="ECO:0000313" key="2">
    <source>
        <dbReference type="EnsemblMetazoa" id="XP_008204720"/>
    </source>
</evidence>
<feature type="transmembrane region" description="Helical" evidence="1">
    <location>
        <begin position="121"/>
        <end position="141"/>
    </location>
</feature>
<dbReference type="OrthoDB" id="7699603at2759"/>
<dbReference type="InParanoid" id="A0A7M7H3T6"/>
<dbReference type="RefSeq" id="XP_008204720.1">
    <property type="nucleotide sequence ID" value="XM_008206498.3"/>
</dbReference>
<dbReference type="GeneID" id="103315822"/>
<organism evidence="2 3">
    <name type="scientific">Nasonia vitripennis</name>
    <name type="common">Parasitic wasp</name>
    <dbReference type="NCBI Taxonomy" id="7425"/>
    <lineage>
        <taxon>Eukaryota</taxon>
        <taxon>Metazoa</taxon>
        <taxon>Ecdysozoa</taxon>
        <taxon>Arthropoda</taxon>
        <taxon>Hexapoda</taxon>
        <taxon>Insecta</taxon>
        <taxon>Pterygota</taxon>
        <taxon>Neoptera</taxon>
        <taxon>Endopterygota</taxon>
        <taxon>Hymenoptera</taxon>
        <taxon>Apocrita</taxon>
        <taxon>Proctotrupomorpha</taxon>
        <taxon>Chalcidoidea</taxon>
        <taxon>Pteromalidae</taxon>
        <taxon>Pteromalinae</taxon>
        <taxon>Nasonia</taxon>
    </lineage>
</organism>
<accession>A0A7M7H3T6</accession>
<dbReference type="KEGG" id="nvi:103315822"/>
<proteinExistence type="predicted"/>
<dbReference type="AlphaFoldDB" id="A0A7M7H3T6"/>
<protein>
    <submittedName>
        <fullName evidence="2">Uncharacterized protein</fullName>
    </submittedName>
</protein>
<keyword evidence="3" id="KW-1185">Reference proteome</keyword>
<evidence type="ECO:0000256" key="1">
    <source>
        <dbReference type="SAM" id="Phobius"/>
    </source>
</evidence>
<keyword evidence="1" id="KW-1133">Transmembrane helix</keyword>
<reference evidence="2" key="1">
    <citation type="submission" date="2021-01" db="UniProtKB">
        <authorList>
            <consortium name="EnsemblMetazoa"/>
        </authorList>
    </citation>
    <scope>IDENTIFICATION</scope>
</reference>
<keyword evidence="1" id="KW-0812">Transmembrane</keyword>
<dbReference type="EnsemblMetazoa" id="XM_008206498">
    <property type="protein sequence ID" value="XP_008204720"/>
    <property type="gene ID" value="LOC103315822"/>
</dbReference>
<evidence type="ECO:0000313" key="3">
    <source>
        <dbReference type="Proteomes" id="UP000002358"/>
    </source>
</evidence>
<sequence>MDNQRLAILITVDEIISSSSNSDSDLDINDNIFNNNNHRCIHRIPRIRNFIENVIARYDDQQFQEHFRLLRSTFNYVLYLIRADLESEWGNITVDAEKQLYVALYILGTLDSYRLFATINWSLSIAMLDYLVLYMICVYLGIQDFNRDAMNNIFHTVLIYWGIQPILYKSISWFPIKIMDI</sequence>